<evidence type="ECO:0000313" key="3">
    <source>
        <dbReference type="Proteomes" id="UP000823933"/>
    </source>
</evidence>
<sequence>MKYRTKLVLYKGAFIVLVVAAGGLMAYELYIPGLLGLGGAYLFDFALRRCPHCGKHFSIVETPKECCPFCGKKLN</sequence>
<keyword evidence="1" id="KW-1133">Transmembrane helix</keyword>
<evidence type="ECO:0000256" key="1">
    <source>
        <dbReference type="SAM" id="Phobius"/>
    </source>
</evidence>
<dbReference type="Proteomes" id="UP000823933">
    <property type="component" value="Unassembled WGS sequence"/>
</dbReference>
<organism evidence="2 3">
    <name type="scientific">Candidatus Faecalibacterium intestinigallinarum</name>
    <dbReference type="NCBI Taxonomy" id="2838581"/>
    <lineage>
        <taxon>Bacteria</taxon>
        <taxon>Bacillati</taxon>
        <taxon>Bacillota</taxon>
        <taxon>Clostridia</taxon>
        <taxon>Eubacteriales</taxon>
        <taxon>Oscillospiraceae</taxon>
        <taxon>Faecalibacterium</taxon>
    </lineage>
</organism>
<proteinExistence type="predicted"/>
<name>A0A9D1TW35_9FIRM</name>
<feature type="transmembrane region" description="Helical" evidence="1">
    <location>
        <begin position="7"/>
        <end position="24"/>
    </location>
</feature>
<dbReference type="AlphaFoldDB" id="A0A9D1TW35"/>
<reference evidence="2" key="2">
    <citation type="submission" date="2021-04" db="EMBL/GenBank/DDBJ databases">
        <authorList>
            <person name="Gilroy R."/>
        </authorList>
    </citation>
    <scope>NUCLEOTIDE SEQUENCE</scope>
    <source>
        <strain evidence="2">ChiHcolR34-3080</strain>
    </source>
</reference>
<reference evidence="2" key="1">
    <citation type="journal article" date="2021" name="PeerJ">
        <title>Extensive microbial diversity within the chicken gut microbiome revealed by metagenomics and culture.</title>
        <authorList>
            <person name="Gilroy R."/>
            <person name="Ravi A."/>
            <person name="Getino M."/>
            <person name="Pursley I."/>
            <person name="Horton D.L."/>
            <person name="Alikhan N.F."/>
            <person name="Baker D."/>
            <person name="Gharbi K."/>
            <person name="Hall N."/>
            <person name="Watson M."/>
            <person name="Adriaenssens E.M."/>
            <person name="Foster-Nyarko E."/>
            <person name="Jarju S."/>
            <person name="Secka A."/>
            <person name="Antonio M."/>
            <person name="Oren A."/>
            <person name="Chaudhuri R.R."/>
            <person name="La Ragione R."/>
            <person name="Hildebrand F."/>
            <person name="Pallen M.J."/>
        </authorList>
    </citation>
    <scope>NUCLEOTIDE SEQUENCE</scope>
    <source>
        <strain evidence="2">ChiHcolR34-3080</strain>
    </source>
</reference>
<keyword evidence="1" id="KW-0812">Transmembrane</keyword>
<gene>
    <name evidence="2" type="ORF">H9890_02805</name>
</gene>
<dbReference type="EMBL" id="DXHQ01000035">
    <property type="protein sequence ID" value="HIW08315.1"/>
    <property type="molecule type" value="Genomic_DNA"/>
</dbReference>
<protein>
    <submittedName>
        <fullName evidence="2">Uncharacterized protein</fullName>
    </submittedName>
</protein>
<evidence type="ECO:0000313" key="2">
    <source>
        <dbReference type="EMBL" id="HIW08315.1"/>
    </source>
</evidence>
<comment type="caution">
    <text evidence="2">The sequence shown here is derived from an EMBL/GenBank/DDBJ whole genome shotgun (WGS) entry which is preliminary data.</text>
</comment>
<accession>A0A9D1TW35</accession>
<keyword evidence="1" id="KW-0472">Membrane</keyword>